<accession>A0ACB8CVV0</accession>
<gene>
    <name evidence="1" type="ORF">HPB49_007169</name>
</gene>
<name>A0ACB8CVV0_DERSI</name>
<proteinExistence type="predicted"/>
<dbReference type="EMBL" id="CM023473">
    <property type="protein sequence ID" value="KAH7953322.1"/>
    <property type="molecule type" value="Genomic_DNA"/>
</dbReference>
<organism evidence="1 2">
    <name type="scientific">Dermacentor silvarum</name>
    <name type="common">Tick</name>
    <dbReference type="NCBI Taxonomy" id="543639"/>
    <lineage>
        <taxon>Eukaryota</taxon>
        <taxon>Metazoa</taxon>
        <taxon>Ecdysozoa</taxon>
        <taxon>Arthropoda</taxon>
        <taxon>Chelicerata</taxon>
        <taxon>Arachnida</taxon>
        <taxon>Acari</taxon>
        <taxon>Parasitiformes</taxon>
        <taxon>Ixodida</taxon>
        <taxon>Ixodoidea</taxon>
        <taxon>Ixodidae</taxon>
        <taxon>Rhipicephalinae</taxon>
        <taxon>Dermacentor</taxon>
    </lineage>
</organism>
<protein>
    <submittedName>
        <fullName evidence="1">Uncharacterized protein</fullName>
    </submittedName>
</protein>
<comment type="caution">
    <text evidence="1">The sequence shown here is derived from an EMBL/GenBank/DDBJ whole genome shotgun (WGS) entry which is preliminary data.</text>
</comment>
<keyword evidence="2" id="KW-1185">Reference proteome</keyword>
<sequence length="318" mass="34867">MWFLLGEQSTSPAAPTPEPSSPTRPQSAAEAELLVIWEDSDKNERLESSKIFSVVGNEADNEQPPANGDHKLVPAASAMVTQVEAVAQYDLNAAVAVKSTWCSPTGVCKATQVEAFQHMVSKSTQCEDPVDCRSTHSMVEVLPPKKAMSLVPGSSARASHEIHQDAEFDSSAGGSCKIRTVTRVPRDEEESCSISTPGSPIIFYACGCCSLAFQELKGLTSHVLTCPWREPYQCHLCLYLCMDWREMQAHITDHISETPAECPFCEYTLRGRNWLTITHVLRHVGLALRDAMRDHGIVSSTVNGLSEILELHISSQHC</sequence>
<evidence type="ECO:0000313" key="1">
    <source>
        <dbReference type="EMBL" id="KAH7953322.1"/>
    </source>
</evidence>
<reference evidence="1" key="1">
    <citation type="submission" date="2020-05" db="EMBL/GenBank/DDBJ databases">
        <title>Large-scale comparative analyses of tick genomes elucidate their genetic diversity and vector capacities.</title>
        <authorList>
            <person name="Jia N."/>
            <person name="Wang J."/>
            <person name="Shi W."/>
            <person name="Du L."/>
            <person name="Sun Y."/>
            <person name="Zhan W."/>
            <person name="Jiang J."/>
            <person name="Wang Q."/>
            <person name="Zhang B."/>
            <person name="Ji P."/>
            <person name="Sakyi L.B."/>
            <person name="Cui X."/>
            <person name="Yuan T."/>
            <person name="Jiang B."/>
            <person name="Yang W."/>
            <person name="Lam T.T.-Y."/>
            <person name="Chang Q."/>
            <person name="Ding S."/>
            <person name="Wang X."/>
            <person name="Zhu J."/>
            <person name="Ruan X."/>
            <person name="Zhao L."/>
            <person name="Wei J."/>
            <person name="Que T."/>
            <person name="Du C."/>
            <person name="Cheng J."/>
            <person name="Dai P."/>
            <person name="Han X."/>
            <person name="Huang E."/>
            <person name="Gao Y."/>
            <person name="Liu J."/>
            <person name="Shao H."/>
            <person name="Ye R."/>
            <person name="Li L."/>
            <person name="Wei W."/>
            <person name="Wang X."/>
            <person name="Wang C."/>
            <person name="Yang T."/>
            <person name="Huo Q."/>
            <person name="Li W."/>
            <person name="Guo W."/>
            <person name="Chen H."/>
            <person name="Zhou L."/>
            <person name="Ni X."/>
            <person name="Tian J."/>
            <person name="Zhou Y."/>
            <person name="Sheng Y."/>
            <person name="Liu T."/>
            <person name="Pan Y."/>
            <person name="Xia L."/>
            <person name="Li J."/>
            <person name="Zhao F."/>
            <person name="Cao W."/>
        </authorList>
    </citation>
    <scope>NUCLEOTIDE SEQUENCE</scope>
    <source>
        <strain evidence="1">Dsil-2018</strain>
    </source>
</reference>
<evidence type="ECO:0000313" key="2">
    <source>
        <dbReference type="Proteomes" id="UP000821865"/>
    </source>
</evidence>
<dbReference type="Proteomes" id="UP000821865">
    <property type="component" value="Chromosome 4"/>
</dbReference>